<keyword evidence="1" id="KW-0614">Plasmid</keyword>
<accession>A0A024HVP2</accession>
<sequence>MSIIEKPCITGNGNNAKKMLTVLICATVFLSGCKEEGITPTGKACMGTDNDSLIEGLKGKCQKGDTIATKNPAYFCDFKSQIAFNNYNSAICIYTGMQAEERIKEADISPRKDSKPQS</sequence>
<name>A0A024HVP2_KLEPN</name>
<dbReference type="EMBL" id="HG918041">
    <property type="protein sequence ID" value="CDM79888.1"/>
    <property type="molecule type" value="Genomic_DNA"/>
</dbReference>
<gene>
    <name evidence="1" type="ORF">PENVA_0272</name>
</gene>
<dbReference type="AlphaFoldDB" id="A0A024HVP2"/>
<organism evidence="1">
    <name type="scientific">Klebsiella pneumoniae</name>
    <dbReference type="NCBI Taxonomy" id="573"/>
    <lineage>
        <taxon>Bacteria</taxon>
        <taxon>Pseudomonadati</taxon>
        <taxon>Pseudomonadota</taxon>
        <taxon>Gammaproteobacteria</taxon>
        <taxon>Enterobacterales</taxon>
        <taxon>Enterobacteriaceae</taxon>
        <taxon>Klebsiella/Raoultella group</taxon>
        <taxon>Klebsiella</taxon>
        <taxon>Klebsiella pneumoniae complex</taxon>
    </lineage>
</organism>
<protein>
    <recommendedName>
        <fullName evidence="2">Lipoprotein</fullName>
    </recommendedName>
</protein>
<proteinExistence type="predicted"/>
<geneLocation type="plasmid" evidence="1">
    <name>pENVA</name>
</geneLocation>
<reference evidence="1" key="1">
    <citation type="journal article" date="2014" name="Antimicrob. Agents Chemother.">
        <title>IncH-Type Plasmid Harboring blaCTX-M-15, blaDHA-1, and qnrB4 Genes Recovered from Animal Isolates.</title>
        <authorList>
            <person name="Schluter A."/>
            <person name="Nordmann P."/>
            <person name="Bonnin R.A."/>
            <person name="Millemann Y."/>
            <person name="Eikmeyer F.G."/>
            <person name="Wibberg D."/>
            <person name="Puhler A."/>
            <person name="Poirel L."/>
        </authorList>
    </citation>
    <scope>NUCLEOTIDE SEQUENCE [LARGE SCALE GENOMIC DNA]</scope>
    <source>
        <strain evidence="1">Kp15</strain>
        <plasmid evidence="1">pENVA</plasmid>
    </source>
</reference>
<dbReference type="RefSeq" id="WP_096913420.1">
    <property type="nucleotide sequence ID" value="NZ_CP091602.1"/>
</dbReference>
<dbReference type="PROSITE" id="PS51257">
    <property type="entry name" value="PROKAR_LIPOPROTEIN"/>
    <property type="match status" value="1"/>
</dbReference>
<evidence type="ECO:0000313" key="1">
    <source>
        <dbReference type="EMBL" id="CDM79888.1"/>
    </source>
</evidence>
<evidence type="ECO:0008006" key="2">
    <source>
        <dbReference type="Google" id="ProtNLM"/>
    </source>
</evidence>